<dbReference type="VEuPathDB" id="FungiDB:SPPG_08899"/>
<feature type="region of interest" description="Disordered" evidence="1">
    <location>
        <begin position="1"/>
        <end position="91"/>
    </location>
</feature>
<feature type="compositionally biased region" description="Basic and acidic residues" evidence="1">
    <location>
        <begin position="73"/>
        <end position="91"/>
    </location>
</feature>
<dbReference type="OrthoDB" id="10303633at2759"/>
<name>A0A0L0HRP4_SPIPD</name>
<evidence type="ECO:0000256" key="1">
    <source>
        <dbReference type="SAM" id="MobiDB-lite"/>
    </source>
</evidence>
<accession>A0A0L0HRP4</accession>
<keyword evidence="3" id="KW-1185">Reference proteome</keyword>
<proteinExistence type="predicted"/>
<dbReference type="InParanoid" id="A0A0L0HRP4"/>
<evidence type="ECO:0000313" key="2">
    <source>
        <dbReference type="EMBL" id="KND03549.1"/>
    </source>
</evidence>
<feature type="compositionally biased region" description="Basic and acidic residues" evidence="1">
    <location>
        <begin position="41"/>
        <end position="56"/>
    </location>
</feature>
<dbReference type="RefSeq" id="XP_016611588.1">
    <property type="nucleotide sequence ID" value="XM_016757047.1"/>
</dbReference>
<organism evidence="2 3">
    <name type="scientific">Spizellomyces punctatus (strain DAOM BR117)</name>
    <dbReference type="NCBI Taxonomy" id="645134"/>
    <lineage>
        <taxon>Eukaryota</taxon>
        <taxon>Fungi</taxon>
        <taxon>Fungi incertae sedis</taxon>
        <taxon>Chytridiomycota</taxon>
        <taxon>Chytridiomycota incertae sedis</taxon>
        <taxon>Chytridiomycetes</taxon>
        <taxon>Spizellomycetales</taxon>
        <taxon>Spizellomycetaceae</taxon>
        <taxon>Spizellomyces</taxon>
    </lineage>
</organism>
<protein>
    <submittedName>
        <fullName evidence="2">Uncharacterized protein</fullName>
    </submittedName>
</protein>
<reference evidence="2 3" key="1">
    <citation type="submission" date="2009-08" db="EMBL/GenBank/DDBJ databases">
        <title>The Genome Sequence of Spizellomyces punctatus strain DAOM BR117.</title>
        <authorList>
            <consortium name="The Broad Institute Genome Sequencing Platform"/>
            <person name="Russ C."/>
            <person name="Cuomo C."/>
            <person name="Shea T."/>
            <person name="Young S.K."/>
            <person name="Zeng Q."/>
            <person name="Koehrsen M."/>
            <person name="Haas B."/>
            <person name="Borodovsky M."/>
            <person name="Guigo R."/>
            <person name="Alvarado L."/>
            <person name="Berlin A."/>
            <person name="Bochicchio J."/>
            <person name="Borenstein D."/>
            <person name="Chapman S."/>
            <person name="Chen Z."/>
            <person name="Engels R."/>
            <person name="Freedman E."/>
            <person name="Gellesch M."/>
            <person name="Goldberg J."/>
            <person name="Griggs A."/>
            <person name="Gujja S."/>
            <person name="Heiman D."/>
            <person name="Hepburn T."/>
            <person name="Howarth C."/>
            <person name="Jen D."/>
            <person name="Larson L."/>
            <person name="Lewis B."/>
            <person name="Mehta T."/>
            <person name="Park D."/>
            <person name="Pearson M."/>
            <person name="Roberts A."/>
            <person name="Saif S."/>
            <person name="Shenoy N."/>
            <person name="Sisk P."/>
            <person name="Stolte C."/>
            <person name="Sykes S."/>
            <person name="Thomson T."/>
            <person name="Walk T."/>
            <person name="White J."/>
            <person name="Yandava C."/>
            <person name="Burger G."/>
            <person name="Gray M.W."/>
            <person name="Holland P.W.H."/>
            <person name="King N."/>
            <person name="Lang F.B.F."/>
            <person name="Roger A.J."/>
            <person name="Ruiz-Trillo I."/>
            <person name="Lander E."/>
            <person name="Nusbaum C."/>
        </authorList>
    </citation>
    <scope>NUCLEOTIDE SEQUENCE [LARGE SCALE GENOMIC DNA]</scope>
    <source>
        <strain evidence="2 3">DAOM BR117</strain>
    </source>
</reference>
<evidence type="ECO:0000313" key="3">
    <source>
        <dbReference type="Proteomes" id="UP000053201"/>
    </source>
</evidence>
<dbReference type="GeneID" id="27692024"/>
<dbReference type="AlphaFoldDB" id="A0A0L0HRP4"/>
<gene>
    <name evidence="2" type="ORF">SPPG_08899</name>
</gene>
<dbReference type="EMBL" id="KQ257451">
    <property type="protein sequence ID" value="KND03549.1"/>
    <property type="molecule type" value="Genomic_DNA"/>
</dbReference>
<feature type="compositionally biased region" description="Basic and acidic residues" evidence="1">
    <location>
        <begin position="1"/>
        <end position="28"/>
    </location>
</feature>
<sequence>MNAHDLSDPLVKKEKELIEESHKSRHEINQITKSKTSAADYRIHKSESASRIHQERTGFPLKYTAGEGVIGEQRTKGKKKEESQEEGARHQ</sequence>
<dbReference type="Proteomes" id="UP000053201">
    <property type="component" value="Unassembled WGS sequence"/>
</dbReference>